<dbReference type="OrthoDB" id="5981177at2759"/>
<evidence type="ECO:0000313" key="3">
    <source>
        <dbReference type="Proteomes" id="UP001152795"/>
    </source>
</evidence>
<proteinExistence type="predicted"/>
<dbReference type="Gene3D" id="3.30.70.330">
    <property type="match status" value="1"/>
</dbReference>
<feature type="region of interest" description="Disordered" evidence="1">
    <location>
        <begin position="240"/>
        <end position="265"/>
    </location>
</feature>
<dbReference type="EMBL" id="CACRXK020002239">
    <property type="protein sequence ID" value="CAB3993330.1"/>
    <property type="molecule type" value="Genomic_DNA"/>
</dbReference>
<sequence>MQQYGIAYNDCYSHISDDRLREVIEYVRKDHPNMGEIMILGHLRSRQINVQQHHNQTTPSESSQPVTIAATIKPTVIEKPAAPTMFHTGQTSFKASAPAAVVPKKGANTRLVEEVVKKKILLQKQKQHLLCKQIENQKLLIKKLEQSKHLQQRDKDKIMQTLKSVSESISKLQSEVKVSAALVRSKESPARARQVAQKELLDRELDLITHEQTGEDTTELKYRVEELKKEAQSLGLLDASHRGRGRGRAGRVMSRGISRGHGRGRGVVSRSAAVLDKRPKQLLVEGFTAEEKHLVEQRFKEFGEIDRVEEDKDSHRLMITFSTRKQAENAITHVPSFNMRNLKVSWYRPTSTSSPPVSSPASLKIPIGTSQEQADVEEEENVLDQDVEELLLQEDVDEEDDEEDRTWRR</sequence>
<dbReference type="Pfam" id="PF14605">
    <property type="entry name" value="Nup35_RRM_2"/>
    <property type="match status" value="1"/>
</dbReference>
<evidence type="ECO:0000256" key="1">
    <source>
        <dbReference type="SAM" id="MobiDB-lite"/>
    </source>
</evidence>
<accession>A0A7D9HYM6</accession>
<dbReference type="PANTHER" id="PTHR14398">
    <property type="entry name" value="RNA RECOGNITION RRM/RNP DOMAIN"/>
    <property type="match status" value="1"/>
</dbReference>
<dbReference type="GO" id="GO:0005634">
    <property type="term" value="C:nucleus"/>
    <property type="evidence" value="ECO:0007669"/>
    <property type="project" value="TreeGrafter"/>
</dbReference>
<dbReference type="InterPro" id="IPR035979">
    <property type="entry name" value="RBD_domain_sf"/>
</dbReference>
<name>A0A7D9HYM6_PARCT</name>
<dbReference type="Proteomes" id="UP001152795">
    <property type="component" value="Unassembled WGS sequence"/>
</dbReference>
<comment type="caution">
    <text evidence="2">The sequence shown here is derived from an EMBL/GenBank/DDBJ whole genome shotgun (WGS) entry which is preliminary data.</text>
</comment>
<reference evidence="2" key="1">
    <citation type="submission" date="2020-04" db="EMBL/GenBank/DDBJ databases">
        <authorList>
            <person name="Alioto T."/>
            <person name="Alioto T."/>
            <person name="Gomez Garrido J."/>
        </authorList>
    </citation>
    <scope>NUCLEOTIDE SEQUENCE</scope>
    <source>
        <strain evidence="2">A484AB</strain>
    </source>
</reference>
<dbReference type="InterPro" id="IPR045137">
    <property type="entry name" value="RBM26/27"/>
</dbReference>
<gene>
    <name evidence="2" type="ORF">PACLA_8A021272</name>
</gene>
<keyword evidence="3" id="KW-1185">Reference proteome</keyword>
<dbReference type="AlphaFoldDB" id="A0A7D9HYM6"/>
<evidence type="ECO:0000313" key="2">
    <source>
        <dbReference type="EMBL" id="CAB3993330.1"/>
    </source>
</evidence>
<dbReference type="InterPro" id="IPR012677">
    <property type="entry name" value="Nucleotide-bd_a/b_plait_sf"/>
</dbReference>
<organism evidence="2 3">
    <name type="scientific">Paramuricea clavata</name>
    <name type="common">Red gorgonian</name>
    <name type="synonym">Violescent sea-whip</name>
    <dbReference type="NCBI Taxonomy" id="317549"/>
    <lineage>
        <taxon>Eukaryota</taxon>
        <taxon>Metazoa</taxon>
        <taxon>Cnidaria</taxon>
        <taxon>Anthozoa</taxon>
        <taxon>Octocorallia</taxon>
        <taxon>Malacalcyonacea</taxon>
        <taxon>Plexauridae</taxon>
        <taxon>Paramuricea</taxon>
    </lineage>
</organism>
<feature type="compositionally biased region" description="Low complexity" evidence="1">
    <location>
        <begin position="349"/>
        <end position="362"/>
    </location>
</feature>
<dbReference type="GO" id="GO:0003723">
    <property type="term" value="F:RNA binding"/>
    <property type="evidence" value="ECO:0007669"/>
    <property type="project" value="TreeGrafter"/>
</dbReference>
<dbReference type="SUPFAM" id="SSF54928">
    <property type="entry name" value="RNA-binding domain, RBD"/>
    <property type="match status" value="1"/>
</dbReference>
<feature type="region of interest" description="Disordered" evidence="1">
    <location>
        <begin position="390"/>
        <end position="409"/>
    </location>
</feature>
<dbReference type="PANTHER" id="PTHR14398:SF0">
    <property type="entry name" value="ZINC FINGER PROTEIN SWM"/>
    <property type="match status" value="1"/>
</dbReference>
<feature type="region of interest" description="Disordered" evidence="1">
    <location>
        <begin position="348"/>
        <end position="382"/>
    </location>
</feature>
<protein>
    <submittedName>
        <fullName evidence="2">RNA-binding 26-like</fullName>
    </submittedName>
</protein>